<dbReference type="InterPro" id="IPR029062">
    <property type="entry name" value="Class_I_gatase-like"/>
</dbReference>
<feature type="region of interest" description="Disordered" evidence="1">
    <location>
        <begin position="79"/>
        <end position="98"/>
    </location>
</feature>
<gene>
    <name evidence="2" type="ORF">GCM10009665_62970</name>
</gene>
<dbReference type="InterPro" id="IPR011697">
    <property type="entry name" value="Peptidase_C26"/>
</dbReference>
<dbReference type="RefSeq" id="WP_344445506.1">
    <property type="nucleotide sequence ID" value="NZ_BAAALF010000167.1"/>
</dbReference>
<dbReference type="EMBL" id="BAAALF010000167">
    <property type="protein sequence ID" value="GAA1265069.1"/>
    <property type="molecule type" value="Genomic_DNA"/>
</dbReference>
<keyword evidence="2" id="KW-0378">Hydrolase</keyword>
<dbReference type="InterPro" id="IPR044668">
    <property type="entry name" value="PuuD-like"/>
</dbReference>
<dbReference type="Proteomes" id="UP001500037">
    <property type="component" value="Unassembled WGS sequence"/>
</dbReference>
<evidence type="ECO:0000313" key="3">
    <source>
        <dbReference type="Proteomes" id="UP001500037"/>
    </source>
</evidence>
<reference evidence="3" key="1">
    <citation type="journal article" date="2019" name="Int. J. Syst. Evol. Microbiol.">
        <title>The Global Catalogue of Microorganisms (GCM) 10K type strain sequencing project: providing services to taxonomists for standard genome sequencing and annotation.</title>
        <authorList>
            <consortium name="The Broad Institute Genomics Platform"/>
            <consortium name="The Broad Institute Genome Sequencing Center for Infectious Disease"/>
            <person name="Wu L."/>
            <person name="Ma J."/>
        </authorList>
    </citation>
    <scope>NUCLEOTIDE SEQUENCE [LARGE SCALE GENOMIC DNA]</scope>
    <source>
        <strain evidence="3">JCM 13004</strain>
    </source>
</reference>
<name>A0ABP4HLE5_9ACTN</name>
<comment type="caution">
    <text evidence="2">The sequence shown here is derived from an EMBL/GenBank/DDBJ whole genome shotgun (WGS) entry which is preliminary data.</text>
</comment>
<evidence type="ECO:0000313" key="2">
    <source>
        <dbReference type="EMBL" id="GAA1265069.1"/>
    </source>
</evidence>
<dbReference type="Pfam" id="PF07722">
    <property type="entry name" value="Peptidase_C26"/>
    <property type="match status" value="1"/>
</dbReference>
<dbReference type="SUPFAM" id="SSF52317">
    <property type="entry name" value="Class I glutamine amidotransferase-like"/>
    <property type="match status" value="1"/>
</dbReference>
<dbReference type="CDD" id="cd01745">
    <property type="entry name" value="GATase1_2"/>
    <property type="match status" value="1"/>
</dbReference>
<sequence>MSGAPLVGITSYLEHAAWGVWNQPAALVPQSYVHAITAAGGIPVLLPPQPPGSQDGRTGAAEALLARLDALVLSGGPDVNPERYRAQPHPQTSAPHEERDAWEFALARVALAGRLPVLGICRGLQLLNVALGGDLVQHLPDRIGDQSHQISPGTFHRRTVTVEPGSRLGAIVGATTEAHCYHHQAVDRLGAGLVPVAHSADGTVEALELPGARFVLGVQWHPEVDPGDPRVFQALVNSA</sequence>
<protein>
    <submittedName>
        <fullName evidence="2">Gamma-glutamyl-gamma-aminobutyrate hydrolase family protein</fullName>
    </submittedName>
</protein>
<dbReference type="Gene3D" id="3.40.50.880">
    <property type="match status" value="1"/>
</dbReference>
<dbReference type="PROSITE" id="PS51273">
    <property type="entry name" value="GATASE_TYPE_1"/>
    <property type="match status" value="1"/>
</dbReference>
<organism evidence="2 3">
    <name type="scientific">Kitasatospora nipponensis</name>
    <dbReference type="NCBI Taxonomy" id="258049"/>
    <lineage>
        <taxon>Bacteria</taxon>
        <taxon>Bacillati</taxon>
        <taxon>Actinomycetota</taxon>
        <taxon>Actinomycetes</taxon>
        <taxon>Kitasatosporales</taxon>
        <taxon>Streptomycetaceae</taxon>
        <taxon>Kitasatospora</taxon>
    </lineage>
</organism>
<proteinExistence type="predicted"/>
<evidence type="ECO:0000256" key="1">
    <source>
        <dbReference type="SAM" id="MobiDB-lite"/>
    </source>
</evidence>
<dbReference type="PANTHER" id="PTHR43235">
    <property type="entry name" value="GLUTAMINE AMIDOTRANSFERASE PB2B2.05-RELATED"/>
    <property type="match status" value="1"/>
</dbReference>
<dbReference type="GO" id="GO:0016787">
    <property type="term" value="F:hydrolase activity"/>
    <property type="evidence" value="ECO:0007669"/>
    <property type="project" value="UniProtKB-KW"/>
</dbReference>
<keyword evidence="3" id="KW-1185">Reference proteome</keyword>
<dbReference type="PANTHER" id="PTHR43235:SF1">
    <property type="entry name" value="GLUTAMINE AMIDOTRANSFERASE PB2B2.05-RELATED"/>
    <property type="match status" value="1"/>
</dbReference>
<accession>A0ABP4HLE5</accession>